<protein>
    <submittedName>
        <fullName evidence="2">Uncharacterized protein</fullName>
    </submittedName>
</protein>
<reference evidence="2" key="1">
    <citation type="submission" date="2014-09" db="EMBL/GenBank/DDBJ databases">
        <authorList>
            <person name="Magalhaes I.L.F."/>
            <person name="Oliveira U."/>
            <person name="Santos F.R."/>
            <person name="Vidigal T.H.D.A."/>
            <person name="Brescovit A.D."/>
            <person name="Santos A.J."/>
        </authorList>
    </citation>
    <scope>NUCLEOTIDE SEQUENCE</scope>
    <source>
        <tissue evidence="2">Shoot tissue taken approximately 20 cm above the soil surface</tissue>
    </source>
</reference>
<evidence type="ECO:0000256" key="1">
    <source>
        <dbReference type="SAM" id="MobiDB-lite"/>
    </source>
</evidence>
<proteinExistence type="predicted"/>
<dbReference type="AlphaFoldDB" id="A0A0A8ZF46"/>
<accession>A0A0A8ZF46</accession>
<sequence>MLSHTRGCILQGSQELATQRLAWHRDRCFRPGIGMPIFRQSAASDAVAPASATPPRPGRAPSGGTGSIWRRARTCRSA</sequence>
<dbReference type="EMBL" id="GBRH01262525">
    <property type="protein sequence ID" value="JAD35370.1"/>
    <property type="molecule type" value="Transcribed_RNA"/>
</dbReference>
<name>A0A0A8ZF46_ARUDO</name>
<organism evidence="2">
    <name type="scientific">Arundo donax</name>
    <name type="common">Giant reed</name>
    <name type="synonym">Donax arundinaceus</name>
    <dbReference type="NCBI Taxonomy" id="35708"/>
    <lineage>
        <taxon>Eukaryota</taxon>
        <taxon>Viridiplantae</taxon>
        <taxon>Streptophyta</taxon>
        <taxon>Embryophyta</taxon>
        <taxon>Tracheophyta</taxon>
        <taxon>Spermatophyta</taxon>
        <taxon>Magnoliopsida</taxon>
        <taxon>Liliopsida</taxon>
        <taxon>Poales</taxon>
        <taxon>Poaceae</taxon>
        <taxon>PACMAD clade</taxon>
        <taxon>Arundinoideae</taxon>
        <taxon>Arundineae</taxon>
        <taxon>Arundo</taxon>
    </lineage>
</organism>
<evidence type="ECO:0000313" key="2">
    <source>
        <dbReference type="EMBL" id="JAD35370.1"/>
    </source>
</evidence>
<feature type="region of interest" description="Disordered" evidence="1">
    <location>
        <begin position="45"/>
        <end position="78"/>
    </location>
</feature>
<reference evidence="2" key="2">
    <citation type="journal article" date="2015" name="Data Brief">
        <title>Shoot transcriptome of the giant reed, Arundo donax.</title>
        <authorList>
            <person name="Barrero R.A."/>
            <person name="Guerrero F.D."/>
            <person name="Moolhuijzen P."/>
            <person name="Goolsby J.A."/>
            <person name="Tidwell J."/>
            <person name="Bellgard S.E."/>
            <person name="Bellgard M.I."/>
        </authorList>
    </citation>
    <scope>NUCLEOTIDE SEQUENCE</scope>
    <source>
        <tissue evidence="2">Shoot tissue taken approximately 20 cm above the soil surface</tissue>
    </source>
</reference>